<keyword evidence="2" id="KW-1185">Reference proteome</keyword>
<proteinExistence type="predicted"/>
<dbReference type="GeneID" id="112549363"/>
<dbReference type="AlphaFoldDB" id="A0A3Q0G1P6"/>
<name>A0A3Q0G1P6_ALLSI</name>
<dbReference type="RefSeq" id="XP_025053377.1">
    <property type="nucleotide sequence ID" value="XM_025197592.1"/>
</dbReference>
<dbReference type="InParanoid" id="A0A3Q0G1P6"/>
<organism evidence="2 3">
    <name type="scientific">Alligator sinensis</name>
    <name type="common">Chinese alligator</name>
    <dbReference type="NCBI Taxonomy" id="38654"/>
    <lineage>
        <taxon>Eukaryota</taxon>
        <taxon>Metazoa</taxon>
        <taxon>Chordata</taxon>
        <taxon>Craniata</taxon>
        <taxon>Vertebrata</taxon>
        <taxon>Euteleostomi</taxon>
        <taxon>Archelosauria</taxon>
        <taxon>Archosauria</taxon>
        <taxon>Crocodylia</taxon>
        <taxon>Alligatoridae</taxon>
        <taxon>Alligatorinae</taxon>
        <taxon>Alligator</taxon>
    </lineage>
</organism>
<dbReference type="Proteomes" id="UP000189705">
    <property type="component" value="Unplaced"/>
</dbReference>
<sequence>MSSVWVEASEKPRAGGTTRAPSSCAPCLYHVHEAVSQILSPIGGSFWTAAMRPPCVNAGANASTPFQSAPVCMHCSCALPTCGPGMQLPASWTKRHLGGFPSGSTSAVPAPSAPLTLGGSAAAAPSAASAAAAAFAAAGEVRGYTCVWGHTCAWLPPYSAPCLQLPGVGSNHGFSRPRFEFAASALAANQVLWLPRKCLPAAPLPTVSPSESSLEFLGWLVPPPQGTAPAVLPCLGRSVPPQASPCPHAEPTCGPEARLPASWAKRDPGGFPSGSASAAPAPSTPLTLGGSAAAAPSAASAAATTSTTAGEVRGHTCVWGCMCARLPLHSAPCPKLIL</sequence>
<dbReference type="KEGG" id="asn:112549363"/>
<accession>A0A3Q0G1P6</accession>
<feature type="region of interest" description="Disordered" evidence="1">
    <location>
        <begin position="257"/>
        <end position="291"/>
    </location>
</feature>
<feature type="region of interest" description="Disordered" evidence="1">
    <location>
        <begin position="1"/>
        <end position="20"/>
    </location>
</feature>
<protein>
    <submittedName>
        <fullName evidence="3">Uncharacterized protein LOC112549363</fullName>
    </submittedName>
</protein>
<evidence type="ECO:0000313" key="3">
    <source>
        <dbReference type="RefSeq" id="XP_025053377.1"/>
    </source>
</evidence>
<gene>
    <name evidence="3" type="primary">LOC112549363</name>
</gene>
<evidence type="ECO:0000256" key="1">
    <source>
        <dbReference type="SAM" id="MobiDB-lite"/>
    </source>
</evidence>
<feature type="compositionally biased region" description="Low complexity" evidence="1">
    <location>
        <begin position="269"/>
        <end position="291"/>
    </location>
</feature>
<evidence type="ECO:0000313" key="2">
    <source>
        <dbReference type="Proteomes" id="UP000189705"/>
    </source>
</evidence>
<reference evidence="3" key="1">
    <citation type="submission" date="2025-08" db="UniProtKB">
        <authorList>
            <consortium name="RefSeq"/>
        </authorList>
    </citation>
    <scope>IDENTIFICATION</scope>
</reference>